<keyword evidence="10 15" id="KW-1133">Transmembrane helix</keyword>
<dbReference type="GeneID" id="108043949"/>
<evidence type="ECO:0000256" key="13">
    <source>
        <dbReference type="ARBA" id="ARBA00023180"/>
    </source>
</evidence>
<dbReference type="GO" id="GO:0008235">
    <property type="term" value="F:metalloexopeptidase activity"/>
    <property type="evidence" value="ECO:0007669"/>
    <property type="project" value="InterPro"/>
</dbReference>
<evidence type="ECO:0000256" key="1">
    <source>
        <dbReference type="ARBA" id="ARBA00001947"/>
    </source>
</evidence>
<protein>
    <recommendedName>
        <fullName evidence="14">FXNA-like protease</fullName>
    </recommendedName>
</protein>
<dbReference type="GO" id="GO:0005789">
    <property type="term" value="C:endoplasmic reticulum membrane"/>
    <property type="evidence" value="ECO:0007669"/>
    <property type="project" value="UniProtKB-SubCell"/>
</dbReference>
<comment type="similarity">
    <text evidence="3">Belongs to the peptidase M28 family.</text>
</comment>
<feature type="transmembrane region" description="Helical" evidence="15">
    <location>
        <begin position="588"/>
        <end position="608"/>
    </location>
</feature>
<dbReference type="RefSeq" id="XP_016978258.1">
    <property type="nucleotide sequence ID" value="XM_017122769.1"/>
</dbReference>
<evidence type="ECO:0000256" key="5">
    <source>
        <dbReference type="ARBA" id="ARBA00022692"/>
    </source>
</evidence>
<evidence type="ECO:0000259" key="16">
    <source>
        <dbReference type="Pfam" id="PF04389"/>
    </source>
</evidence>
<dbReference type="GO" id="GO:0046872">
    <property type="term" value="F:metal ion binding"/>
    <property type="evidence" value="ECO:0007669"/>
    <property type="project" value="UniProtKB-KW"/>
</dbReference>
<evidence type="ECO:0000256" key="3">
    <source>
        <dbReference type="ARBA" id="ARBA00010918"/>
    </source>
</evidence>
<dbReference type="InterPro" id="IPR007484">
    <property type="entry name" value="Peptidase_M28"/>
</dbReference>
<feature type="transmembrane region" description="Helical" evidence="15">
    <location>
        <begin position="457"/>
        <end position="478"/>
    </location>
</feature>
<feature type="transmembrane region" description="Helical" evidence="15">
    <location>
        <begin position="379"/>
        <end position="397"/>
    </location>
</feature>
<evidence type="ECO:0000256" key="11">
    <source>
        <dbReference type="ARBA" id="ARBA00023049"/>
    </source>
</evidence>
<dbReference type="SUPFAM" id="SSF53187">
    <property type="entry name" value="Zn-dependent exopeptidases"/>
    <property type="match status" value="1"/>
</dbReference>
<evidence type="ECO:0000256" key="8">
    <source>
        <dbReference type="ARBA" id="ARBA00022824"/>
    </source>
</evidence>
<dbReference type="AlphaFoldDB" id="A0A6P4ET48"/>
<feature type="domain" description="Endoplasmic reticulum metallopeptidase 1-like C-terminal" evidence="17">
    <location>
        <begin position="644"/>
        <end position="866"/>
    </location>
</feature>
<keyword evidence="5 15" id="KW-0812">Transmembrane</keyword>
<keyword evidence="13" id="KW-0325">Glycoprotein</keyword>
<evidence type="ECO:0000256" key="14">
    <source>
        <dbReference type="ARBA" id="ARBA00078796"/>
    </source>
</evidence>
<keyword evidence="11" id="KW-0482">Metalloprotease</keyword>
<keyword evidence="4" id="KW-0645">Protease</keyword>
<feature type="transmembrane region" description="Helical" evidence="15">
    <location>
        <begin position="409"/>
        <end position="437"/>
    </location>
</feature>
<evidence type="ECO:0000256" key="9">
    <source>
        <dbReference type="ARBA" id="ARBA00022833"/>
    </source>
</evidence>
<keyword evidence="12 15" id="KW-0472">Membrane</keyword>
<dbReference type="InterPro" id="IPR053973">
    <property type="entry name" value="ERMP1-like_C"/>
</dbReference>
<evidence type="ECO:0000256" key="10">
    <source>
        <dbReference type="ARBA" id="ARBA00022989"/>
    </source>
</evidence>
<dbReference type="InterPro" id="IPR048024">
    <property type="entry name" value="Fxna-like_M28_dom"/>
</dbReference>
<evidence type="ECO:0000256" key="6">
    <source>
        <dbReference type="ARBA" id="ARBA00022723"/>
    </source>
</evidence>
<comment type="subcellular location">
    <subcellularLocation>
        <location evidence="2">Endoplasmic reticulum membrane</location>
        <topology evidence="2">Multi-pass membrane protein</topology>
    </subcellularLocation>
</comment>
<evidence type="ECO:0000256" key="12">
    <source>
        <dbReference type="ARBA" id="ARBA00023136"/>
    </source>
</evidence>
<dbReference type="GO" id="GO:0006508">
    <property type="term" value="P:proteolysis"/>
    <property type="evidence" value="ECO:0007669"/>
    <property type="project" value="UniProtKB-KW"/>
</dbReference>
<evidence type="ECO:0000256" key="7">
    <source>
        <dbReference type="ARBA" id="ARBA00022801"/>
    </source>
</evidence>
<feature type="transmembrane region" description="Helical" evidence="15">
    <location>
        <begin position="548"/>
        <end position="568"/>
    </location>
</feature>
<dbReference type="Pfam" id="PF04389">
    <property type="entry name" value="Peptidase_M28"/>
    <property type="match status" value="1"/>
</dbReference>
<feature type="domain" description="Peptidase M28" evidence="16">
    <location>
        <begin position="145"/>
        <end position="339"/>
    </location>
</feature>
<keyword evidence="8" id="KW-0256">Endoplasmic reticulum</keyword>
<feature type="transmembrane region" description="Helical" evidence="15">
    <location>
        <begin position="517"/>
        <end position="536"/>
    </location>
</feature>
<accession>A0A6P4ET48</accession>
<dbReference type="FunFam" id="3.40.630.10:FF:000008">
    <property type="entry name" value="Endoplasmic reticulum metallopeptidase 1"/>
    <property type="match status" value="1"/>
</dbReference>
<proteinExistence type="inferred from homology"/>
<evidence type="ECO:0000256" key="4">
    <source>
        <dbReference type="ARBA" id="ARBA00022670"/>
    </source>
</evidence>
<feature type="transmembrane region" description="Helical" evidence="15">
    <location>
        <begin position="30"/>
        <end position="52"/>
    </location>
</feature>
<feature type="transmembrane region" description="Helical" evidence="15">
    <location>
        <begin position="490"/>
        <end position="511"/>
    </location>
</feature>
<sequence length="868" mass="97940">MSDTENLVLDKTQFLRKKGGRSLRNARGPCFLASGFILFWLLLFLAVVVPLFHRVPDPKSVEDASKGVFIAQRAMDNLYNLVKIGPKVVGSENNEIKAVQFLLNELALIEKNVLDEYFDIEVDLQEVSGSYIHWTMVNKYQGVQNIVIKLSPKNCTSETYLLVNSHFDSKPTSPSAGDAGQMVAIILEVLRVMSTTRQTFNHPIIFLLNGAEENPLQASHGFITQHKWAPFCKAFLNLEGCAGGGRELLFQTGPNHPWLVDYYKKSAKHPFATTVGEEIFQTGSMPSDTDFGILTKYGGLIGLDMAQNINGYTYHTKYDTYDIIPSNSVQSMGENVLSVVRALSNATELENTAAYEQGPSVFFDVLGLYFVNYTNKTGIVLNFFVAISALLLIYLSLGRMANHSKVSTSFMVCWFFLILVVQVVAVSLAIGLPILIANFFDKHGLSLTYFSTKELMFGLYVCPSLFGLLLPPYIFLDLPRHSKTYFRQQLHMVVNAHAFILALLVIGLTVYGLRSTYVLTWTLLFYIIPLAINLITTLHDQGISWTGAVVIFQLFSFLYNSYLLYTLIQTMIAMMGRFGRSTNPDLVMSAINALGTVLAMGFLAPIVIIFRRPGLILLTLMTVFGVSIFLATVTPLGFPYRAATNVERVPYLHVRRTFYEYNGNVSKEDSGYLFNFQDRRGPAPLEGTNVNLTGLVGIATECEERMMCGQPLYDHRWVKNRLNAMWLPREELIDPPYVPKLQLLSKIIQSDKTTVRFKFTINTTDHTSLFIQPYEFVNITNWSFPLEYIGQQTTYHVYFSYGKDNSPLSFFIDLSKSNGDFRVPLFQLGVCSHFIGNKGDELSQKFAQSFPDYAVLIEWPTSYQRFIF</sequence>
<comment type="cofactor">
    <cofactor evidence="1">
        <name>Zn(2+)</name>
        <dbReference type="ChEBI" id="CHEBI:29105"/>
    </cofactor>
</comment>
<keyword evidence="9" id="KW-0862">Zinc</keyword>
<organism evidence="18">
    <name type="scientific">Drosophila rhopaloa</name>
    <name type="common">Fruit fly</name>
    <dbReference type="NCBI Taxonomy" id="1041015"/>
    <lineage>
        <taxon>Eukaryota</taxon>
        <taxon>Metazoa</taxon>
        <taxon>Ecdysozoa</taxon>
        <taxon>Arthropoda</taxon>
        <taxon>Hexapoda</taxon>
        <taxon>Insecta</taxon>
        <taxon>Pterygota</taxon>
        <taxon>Neoptera</taxon>
        <taxon>Endopterygota</taxon>
        <taxon>Diptera</taxon>
        <taxon>Brachycera</taxon>
        <taxon>Muscomorpha</taxon>
        <taxon>Ephydroidea</taxon>
        <taxon>Drosophilidae</taxon>
        <taxon>Drosophila</taxon>
        <taxon>Sophophora</taxon>
    </lineage>
</organism>
<evidence type="ECO:0000256" key="15">
    <source>
        <dbReference type="SAM" id="Phobius"/>
    </source>
</evidence>
<evidence type="ECO:0000259" key="17">
    <source>
        <dbReference type="Pfam" id="PF22248"/>
    </source>
</evidence>
<dbReference type="Pfam" id="PF22248">
    <property type="entry name" value="ERMP1_C"/>
    <property type="match status" value="1"/>
</dbReference>
<reference evidence="18" key="1">
    <citation type="submission" date="2025-08" db="UniProtKB">
        <authorList>
            <consortium name="RefSeq"/>
        </authorList>
    </citation>
    <scope>IDENTIFICATION</scope>
</reference>
<dbReference type="CDD" id="cd03875">
    <property type="entry name" value="M28_Fxna_like"/>
    <property type="match status" value="1"/>
</dbReference>
<dbReference type="Gene3D" id="3.40.630.10">
    <property type="entry name" value="Zn peptidases"/>
    <property type="match status" value="1"/>
</dbReference>
<gene>
    <name evidence="18" type="primary">LOC108043949</name>
</gene>
<dbReference type="OrthoDB" id="76293at2759"/>
<evidence type="ECO:0000256" key="2">
    <source>
        <dbReference type="ARBA" id="ARBA00004477"/>
    </source>
</evidence>
<keyword evidence="6" id="KW-0479">Metal-binding</keyword>
<dbReference type="PANTHER" id="PTHR12147">
    <property type="entry name" value="METALLOPEPTIDASE M28 FAMILY MEMBER"/>
    <property type="match status" value="1"/>
</dbReference>
<dbReference type="PANTHER" id="PTHR12147:SF22">
    <property type="entry name" value="ENDOPLASMIC RETICULUM METALLOPEPTIDASE 1"/>
    <property type="match status" value="1"/>
</dbReference>
<dbReference type="InterPro" id="IPR045175">
    <property type="entry name" value="M28_fam"/>
</dbReference>
<name>A0A6P4ET48_DRORH</name>
<dbReference type="RefSeq" id="XP_016978258.2">
    <property type="nucleotide sequence ID" value="XM_017122769.2"/>
</dbReference>
<feature type="transmembrane region" description="Helical" evidence="15">
    <location>
        <begin position="615"/>
        <end position="638"/>
    </location>
</feature>
<evidence type="ECO:0000313" key="18">
    <source>
        <dbReference type="RefSeq" id="XP_016978258.1"/>
    </source>
</evidence>
<keyword evidence="7" id="KW-0378">Hydrolase</keyword>